<dbReference type="AlphaFoldDB" id="A0A371H4Z3"/>
<dbReference type="GO" id="GO:0008233">
    <property type="term" value="F:peptidase activity"/>
    <property type="evidence" value="ECO:0007669"/>
    <property type="project" value="UniProtKB-KW"/>
</dbReference>
<keyword evidence="1" id="KW-0378">Hydrolase</keyword>
<keyword evidence="1" id="KW-0645">Protease</keyword>
<feature type="non-terminal residue" evidence="4">
    <location>
        <position position="1"/>
    </location>
</feature>
<dbReference type="Pfam" id="PF22936">
    <property type="entry name" value="Pol_BBD"/>
    <property type="match status" value="1"/>
</dbReference>
<sequence>MEREKSRSKSKSRYKNMNIVSCGKNKDKNCKSKEKDHDDDDCVTTTTCDDLIILQDFELINLVSDKSMWIIDSGATLHVTSTKKFFTSYTSGDFGMLKIGNHGVTKVIGVGEVWLQTNTRVQLWLRGVKHAPDIYFNLISLHMLDDGGYDNHFGYGKWKLTKGNLVVTRREKISKLYWTKALVAKDSMNAMDVKASLWHQRLNYISEKGLNYLAKKDMLLTLKNEKLEKCSHCMASKKTRVSFKKHPPSRKSEFVEFVHYDVCGPLKIKSFNGAFYFVIFIDDCSRKLWVYTLKSKDQALVERQSGKRMKCIHSNNGCEYCRLFNLNDLAKRMNKTLIKRVRCMLFEVRLPKPFEVRHFT</sequence>
<evidence type="ECO:0000259" key="2">
    <source>
        <dbReference type="Pfam" id="PF13976"/>
    </source>
</evidence>
<dbReference type="SUPFAM" id="SSF53098">
    <property type="entry name" value="Ribonuclease H-like"/>
    <property type="match status" value="1"/>
</dbReference>
<reference evidence="4" key="1">
    <citation type="submission" date="2018-05" db="EMBL/GenBank/DDBJ databases">
        <title>Draft genome of Mucuna pruriens seed.</title>
        <authorList>
            <person name="Nnadi N.E."/>
            <person name="Vos R."/>
            <person name="Hasami M.H."/>
            <person name="Devisetty U.K."/>
            <person name="Aguiy J.C."/>
        </authorList>
    </citation>
    <scope>NUCLEOTIDE SEQUENCE [LARGE SCALE GENOMIC DNA]</scope>
    <source>
        <strain evidence="4">JCA_2017</strain>
    </source>
</reference>
<dbReference type="Gene3D" id="3.30.420.10">
    <property type="entry name" value="Ribonuclease H-like superfamily/Ribonuclease H"/>
    <property type="match status" value="1"/>
</dbReference>
<dbReference type="GO" id="GO:0003676">
    <property type="term" value="F:nucleic acid binding"/>
    <property type="evidence" value="ECO:0007669"/>
    <property type="project" value="InterPro"/>
</dbReference>
<comment type="caution">
    <text evidence="4">The sequence shown here is derived from an EMBL/GenBank/DDBJ whole genome shotgun (WGS) entry which is preliminary data.</text>
</comment>
<proteinExistence type="predicted"/>
<gene>
    <name evidence="4" type="ORF">CR513_19322</name>
</gene>
<dbReference type="STRING" id="157652.A0A371H4Z3"/>
<feature type="domain" description="Retrovirus-related Pol polyprotein from transposon TNT 1-94-like beta-barrel" evidence="3">
    <location>
        <begin position="69"/>
        <end position="149"/>
    </location>
</feature>
<dbReference type="InterPro" id="IPR036397">
    <property type="entry name" value="RNaseH_sf"/>
</dbReference>
<organism evidence="4 5">
    <name type="scientific">Mucuna pruriens</name>
    <name type="common">Velvet bean</name>
    <name type="synonym">Dolichos pruriens</name>
    <dbReference type="NCBI Taxonomy" id="157652"/>
    <lineage>
        <taxon>Eukaryota</taxon>
        <taxon>Viridiplantae</taxon>
        <taxon>Streptophyta</taxon>
        <taxon>Embryophyta</taxon>
        <taxon>Tracheophyta</taxon>
        <taxon>Spermatophyta</taxon>
        <taxon>Magnoliopsida</taxon>
        <taxon>eudicotyledons</taxon>
        <taxon>Gunneridae</taxon>
        <taxon>Pentapetalae</taxon>
        <taxon>rosids</taxon>
        <taxon>fabids</taxon>
        <taxon>Fabales</taxon>
        <taxon>Fabaceae</taxon>
        <taxon>Papilionoideae</taxon>
        <taxon>50 kb inversion clade</taxon>
        <taxon>NPAAA clade</taxon>
        <taxon>indigoferoid/millettioid clade</taxon>
        <taxon>Phaseoleae</taxon>
        <taxon>Mucuna</taxon>
    </lineage>
</organism>
<dbReference type="InterPro" id="IPR025724">
    <property type="entry name" value="GAG-pre-integrase_dom"/>
</dbReference>
<dbReference type="PANTHER" id="PTHR42648:SF28">
    <property type="entry name" value="TRANSPOSON-ENCODED PROTEIN WITH RIBONUCLEASE H-LIKE AND RETROVIRUS ZINC FINGER-LIKE DOMAINS"/>
    <property type="match status" value="1"/>
</dbReference>
<evidence type="ECO:0000256" key="1">
    <source>
        <dbReference type="ARBA" id="ARBA00022670"/>
    </source>
</evidence>
<dbReference type="InterPro" id="IPR054722">
    <property type="entry name" value="PolX-like_BBD"/>
</dbReference>
<dbReference type="PANTHER" id="PTHR42648">
    <property type="entry name" value="TRANSPOSASE, PUTATIVE-RELATED"/>
    <property type="match status" value="1"/>
</dbReference>
<feature type="domain" description="GAG-pre-integrase" evidence="2">
    <location>
        <begin position="187"/>
        <end position="237"/>
    </location>
</feature>
<protein>
    <submittedName>
        <fullName evidence="4">Uncharacterized protein</fullName>
    </submittedName>
</protein>
<dbReference type="OrthoDB" id="1380361at2759"/>
<dbReference type="InterPro" id="IPR039537">
    <property type="entry name" value="Retrotran_Ty1/copia-like"/>
</dbReference>
<accession>A0A371H4Z3</accession>
<dbReference type="Pfam" id="PF13976">
    <property type="entry name" value="gag_pre-integrs"/>
    <property type="match status" value="1"/>
</dbReference>
<keyword evidence="5" id="KW-1185">Reference proteome</keyword>
<evidence type="ECO:0000259" key="3">
    <source>
        <dbReference type="Pfam" id="PF22936"/>
    </source>
</evidence>
<name>A0A371H4Z3_MUCPR</name>
<evidence type="ECO:0000313" key="5">
    <source>
        <dbReference type="Proteomes" id="UP000257109"/>
    </source>
</evidence>
<dbReference type="InterPro" id="IPR012337">
    <property type="entry name" value="RNaseH-like_sf"/>
</dbReference>
<dbReference type="EMBL" id="QJKJ01003559">
    <property type="protein sequence ID" value="RDX97859.1"/>
    <property type="molecule type" value="Genomic_DNA"/>
</dbReference>
<dbReference type="GO" id="GO:0006508">
    <property type="term" value="P:proteolysis"/>
    <property type="evidence" value="ECO:0007669"/>
    <property type="project" value="UniProtKB-KW"/>
</dbReference>
<dbReference type="Proteomes" id="UP000257109">
    <property type="component" value="Unassembled WGS sequence"/>
</dbReference>
<evidence type="ECO:0000313" key="4">
    <source>
        <dbReference type="EMBL" id="RDX97859.1"/>
    </source>
</evidence>